<evidence type="ECO:0000256" key="6">
    <source>
        <dbReference type="ARBA" id="ARBA00022989"/>
    </source>
</evidence>
<evidence type="ECO:0000256" key="4">
    <source>
        <dbReference type="ARBA" id="ARBA00022679"/>
    </source>
</evidence>
<dbReference type="GO" id="GO:0005886">
    <property type="term" value="C:plasma membrane"/>
    <property type="evidence" value="ECO:0007669"/>
    <property type="project" value="UniProtKB-SubCell"/>
</dbReference>
<dbReference type="RefSeq" id="WP_080317995.1">
    <property type="nucleotide sequence ID" value="NZ_MTBC01000001.1"/>
</dbReference>
<dbReference type="EMBL" id="MTBC01000001">
    <property type="protein sequence ID" value="OQD44511.1"/>
    <property type="molecule type" value="Genomic_DNA"/>
</dbReference>
<evidence type="ECO:0000256" key="2">
    <source>
        <dbReference type="ARBA" id="ARBA00022475"/>
    </source>
</evidence>
<sequence>MKKEFPATFLWFLLGWLLLNILQSAFTGVIYDEAYYWYYSQNMAWGYFDHPPMVAVLIKLSSIFFNGELGVRFMSTLLSAGTAMLLWKLIEDKTKKNYIAHFFLLLFSMVLFNAYGFLTLPDTPLLFFTALFLWVYKGYLNKPNWPLAIALGLLMAALMYSKYHAVLVIVFVILSNLRLLLDPKAWVAVLIALLAYFPHLNWLYLNDFVTIKYHIYERPNHPYTFTGFTLGYILNLIANFGLLFPFFYWALFKTKPRDKFTKALVFLAYGVIGFFFVSTFQKRSQAQWVIVLCIPLFILTYTYLLQNAKSRKWMVRLGVVSMVLLFYARAWLIYQPLFPPKVFETHSKEWTQKLEAIVGDTPVVFENSYRRAPMYSFYTGNQSFSLNNIHYRRNQYSIDSSEANIQHKKIAYVTYYANSGDFSYKPIGKNSRVFWGKYIDDFKSYRKLHCFIETEEVSLNKKNQILNIYNPYNQDIALSHIKLNVAYLNDYKQLKETKPLAYKTKLNGTTFLKAKDTTQFIINFPKPKEDNLSFIRFSIAEHNLLTGINSESIPIKK</sequence>
<dbReference type="GO" id="GO:0009103">
    <property type="term" value="P:lipopolysaccharide biosynthetic process"/>
    <property type="evidence" value="ECO:0007669"/>
    <property type="project" value="UniProtKB-ARBA"/>
</dbReference>
<reference evidence="10 11" key="1">
    <citation type="submission" date="2016-12" db="EMBL/GenBank/DDBJ databases">
        <authorList>
            <person name="Song W.-J."/>
            <person name="Kurnit D.M."/>
        </authorList>
    </citation>
    <scope>NUCLEOTIDE SEQUENCE [LARGE SCALE GENOMIC DNA]</scope>
    <source>
        <strain evidence="10 11">HSG9</strain>
    </source>
</reference>
<organism evidence="10 11">
    <name type="scientific">Croceivirga radicis</name>
    <dbReference type="NCBI Taxonomy" id="1929488"/>
    <lineage>
        <taxon>Bacteria</taxon>
        <taxon>Pseudomonadati</taxon>
        <taxon>Bacteroidota</taxon>
        <taxon>Flavobacteriia</taxon>
        <taxon>Flavobacteriales</taxon>
        <taxon>Flavobacteriaceae</taxon>
        <taxon>Croceivirga</taxon>
    </lineage>
</organism>
<dbReference type="Pfam" id="PF13231">
    <property type="entry name" value="PMT_2"/>
    <property type="match status" value="1"/>
</dbReference>
<feature type="transmembrane region" description="Helical" evidence="8">
    <location>
        <begin position="225"/>
        <end position="251"/>
    </location>
</feature>
<evidence type="ECO:0000256" key="7">
    <source>
        <dbReference type="ARBA" id="ARBA00023136"/>
    </source>
</evidence>
<dbReference type="Proteomes" id="UP000191680">
    <property type="component" value="Unassembled WGS sequence"/>
</dbReference>
<feature type="transmembrane region" description="Helical" evidence="8">
    <location>
        <begin position="69"/>
        <end position="90"/>
    </location>
</feature>
<dbReference type="PANTHER" id="PTHR33908:SF11">
    <property type="entry name" value="MEMBRANE PROTEIN"/>
    <property type="match status" value="1"/>
</dbReference>
<proteinExistence type="predicted"/>
<keyword evidence="6 8" id="KW-1133">Transmembrane helix</keyword>
<name>A0A1V6LWF1_9FLAO</name>
<comment type="caution">
    <text evidence="10">The sequence shown here is derived from an EMBL/GenBank/DDBJ whole genome shotgun (WGS) entry which is preliminary data.</text>
</comment>
<evidence type="ECO:0000256" key="5">
    <source>
        <dbReference type="ARBA" id="ARBA00022692"/>
    </source>
</evidence>
<feature type="transmembrane region" description="Helical" evidence="8">
    <location>
        <begin position="286"/>
        <end position="305"/>
    </location>
</feature>
<gene>
    <name evidence="10" type="ORF">BUL40_02880</name>
</gene>
<accession>A0A1V6LWF1</accession>
<protein>
    <submittedName>
        <fullName evidence="10">4-amino-4-deoxy-L-arabinose transferase</fullName>
    </submittedName>
</protein>
<evidence type="ECO:0000313" key="11">
    <source>
        <dbReference type="Proteomes" id="UP000191680"/>
    </source>
</evidence>
<keyword evidence="4 10" id="KW-0808">Transferase</keyword>
<evidence type="ECO:0000256" key="8">
    <source>
        <dbReference type="SAM" id="Phobius"/>
    </source>
</evidence>
<feature type="transmembrane region" description="Helical" evidence="8">
    <location>
        <begin position="186"/>
        <end position="205"/>
    </location>
</feature>
<keyword evidence="3" id="KW-0328">Glycosyltransferase</keyword>
<keyword evidence="11" id="KW-1185">Reference proteome</keyword>
<dbReference type="GO" id="GO:0016763">
    <property type="term" value="F:pentosyltransferase activity"/>
    <property type="evidence" value="ECO:0007669"/>
    <property type="project" value="TreeGrafter"/>
</dbReference>
<keyword evidence="5 8" id="KW-0812">Transmembrane</keyword>
<feature type="transmembrane region" description="Helical" evidence="8">
    <location>
        <begin position="102"/>
        <end position="135"/>
    </location>
</feature>
<comment type="subcellular location">
    <subcellularLocation>
        <location evidence="1">Cell membrane</location>
        <topology evidence="1">Multi-pass membrane protein</topology>
    </subcellularLocation>
</comment>
<evidence type="ECO:0000256" key="3">
    <source>
        <dbReference type="ARBA" id="ARBA00022676"/>
    </source>
</evidence>
<keyword evidence="2" id="KW-1003">Cell membrane</keyword>
<dbReference type="InterPro" id="IPR038731">
    <property type="entry name" value="RgtA/B/C-like"/>
</dbReference>
<feature type="transmembrane region" description="Helical" evidence="8">
    <location>
        <begin position="317"/>
        <end position="334"/>
    </location>
</feature>
<feature type="transmembrane region" description="Helical" evidence="8">
    <location>
        <begin position="147"/>
        <end position="174"/>
    </location>
</feature>
<keyword evidence="7 8" id="KW-0472">Membrane</keyword>
<dbReference type="AlphaFoldDB" id="A0A1V6LWF1"/>
<evidence type="ECO:0000256" key="1">
    <source>
        <dbReference type="ARBA" id="ARBA00004651"/>
    </source>
</evidence>
<dbReference type="InterPro" id="IPR050297">
    <property type="entry name" value="LipidA_mod_glycosyltrf_83"/>
</dbReference>
<dbReference type="OrthoDB" id="9813729at2"/>
<dbReference type="PANTHER" id="PTHR33908">
    <property type="entry name" value="MANNOSYLTRANSFERASE YKCB-RELATED"/>
    <property type="match status" value="1"/>
</dbReference>
<evidence type="ECO:0000313" key="10">
    <source>
        <dbReference type="EMBL" id="OQD44511.1"/>
    </source>
</evidence>
<feature type="domain" description="Glycosyltransferase RgtA/B/C/D-like" evidence="9">
    <location>
        <begin position="49"/>
        <end position="202"/>
    </location>
</feature>
<evidence type="ECO:0000259" key="9">
    <source>
        <dbReference type="Pfam" id="PF13231"/>
    </source>
</evidence>
<feature type="transmembrane region" description="Helical" evidence="8">
    <location>
        <begin position="263"/>
        <end position="280"/>
    </location>
</feature>